<name>A0AAV1UAJ5_9STRA</name>
<sequence length="70" mass="7954">MQTPHEHEANERVVYSGLETDSPRPQSAAESGRWLFFRAFSWSCAGRGDESRWRRSLRPSAVPSTALFSL</sequence>
<comment type="caution">
    <text evidence="2">The sequence shown here is derived from an EMBL/GenBank/DDBJ whole genome shotgun (WGS) entry which is preliminary data.</text>
</comment>
<dbReference type="AlphaFoldDB" id="A0AAV1UAJ5"/>
<dbReference type="Proteomes" id="UP001162060">
    <property type="component" value="Unassembled WGS sequence"/>
</dbReference>
<protein>
    <submittedName>
        <fullName evidence="2">Uncharacterized protein</fullName>
    </submittedName>
</protein>
<gene>
    <name evidence="2" type="ORF">PM001_LOCUS15495</name>
</gene>
<organism evidence="2 3">
    <name type="scientific">Peronospora matthiolae</name>
    <dbReference type="NCBI Taxonomy" id="2874970"/>
    <lineage>
        <taxon>Eukaryota</taxon>
        <taxon>Sar</taxon>
        <taxon>Stramenopiles</taxon>
        <taxon>Oomycota</taxon>
        <taxon>Peronosporomycetes</taxon>
        <taxon>Peronosporales</taxon>
        <taxon>Peronosporaceae</taxon>
        <taxon>Peronospora</taxon>
    </lineage>
</organism>
<feature type="compositionally biased region" description="Basic and acidic residues" evidence="1">
    <location>
        <begin position="1"/>
        <end position="11"/>
    </location>
</feature>
<dbReference type="EMBL" id="CAKLBY020000166">
    <property type="protein sequence ID" value="CAK7930345.1"/>
    <property type="molecule type" value="Genomic_DNA"/>
</dbReference>
<reference evidence="2" key="1">
    <citation type="submission" date="2024-01" db="EMBL/GenBank/DDBJ databases">
        <authorList>
            <person name="Webb A."/>
        </authorList>
    </citation>
    <scope>NUCLEOTIDE SEQUENCE</scope>
    <source>
        <strain evidence="2">Pm1</strain>
    </source>
</reference>
<feature type="region of interest" description="Disordered" evidence="1">
    <location>
        <begin position="1"/>
        <end position="27"/>
    </location>
</feature>
<evidence type="ECO:0000313" key="2">
    <source>
        <dbReference type="EMBL" id="CAK7930345.1"/>
    </source>
</evidence>
<proteinExistence type="predicted"/>
<evidence type="ECO:0000313" key="3">
    <source>
        <dbReference type="Proteomes" id="UP001162060"/>
    </source>
</evidence>
<accession>A0AAV1UAJ5</accession>
<evidence type="ECO:0000256" key="1">
    <source>
        <dbReference type="SAM" id="MobiDB-lite"/>
    </source>
</evidence>